<protein>
    <submittedName>
        <fullName evidence="1">Uncharacterized protein</fullName>
    </submittedName>
</protein>
<accession>A0A4U5P161</accession>
<dbReference type="EMBL" id="AZBU02000003">
    <property type="protein sequence ID" value="TKR89698.1"/>
    <property type="molecule type" value="Genomic_DNA"/>
</dbReference>
<reference evidence="1 2" key="1">
    <citation type="journal article" date="2015" name="Genome Biol.">
        <title>Comparative genomics of Steinernema reveals deeply conserved gene regulatory networks.</title>
        <authorList>
            <person name="Dillman A.R."/>
            <person name="Macchietto M."/>
            <person name="Porter C.F."/>
            <person name="Rogers A."/>
            <person name="Williams B."/>
            <person name="Antoshechkin I."/>
            <person name="Lee M.M."/>
            <person name="Goodwin Z."/>
            <person name="Lu X."/>
            <person name="Lewis E.E."/>
            <person name="Goodrich-Blair H."/>
            <person name="Stock S.P."/>
            <person name="Adams B.J."/>
            <person name="Sternberg P.W."/>
            <person name="Mortazavi A."/>
        </authorList>
    </citation>
    <scope>NUCLEOTIDE SEQUENCE [LARGE SCALE GENOMIC DNA]</scope>
    <source>
        <strain evidence="1 2">ALL</strain>
    </source>
</reference>
<keyword evidence="2" id="KW-1185">Reference proteome</keyword>
<comment type="caution">
    <text evidence="1">The sequence shown here is derived from an EMBL/GenBank/DDBJ whole genome shotgun (WGS) entry which is preliminary data.</text>
</comment>
<sequence length="188" mass="20214">MDRFSGNVKPCKSESSYLLLELKTANNVVQVASSTLSGLSHLRFFVVGCSWPDDSFKMLFQSVEEDEQDAVSSSKNYGIPRGTAMGVDVATGTATCLMEGIGVGASTKVGRGSLTPILGSGRTSSSGSFLNVFERLLLLDLLVPMSIITAKRISPSRRNSSEGRNSGSVSHFRLVTFEKLRYSNVKCS</sequence>
<dbReference type="AlphaFoldDB" id="A0A4U5P161"/>
<name>A0A4U5P161_STECR</name>
<proteinExistence type="predicted"/>
<evidence type="ECO:0000313" key="1">
    <source>
        <dbReference type="EMBL" id="TKR89698.1"/>
    </source>
</evidence>
<gene>
    <name evidence="1" type="ORF">L596_013762</name>
</gene>
<dbReference type="Proteomes" id="UP000298663">
    <property type="component" value="Unassembled WGS sequence"/>
</dbReference>
<organism evidence="1 2">
    <name type="scientific">Steinernema carpocapsae</name>
    <name type="common">Entomopathogenic nematode</name>
    <dbReference type="NCBI Taxonomy" id="34508"/>
    <lineage>
        <taxon>Eukaryota</taxon>
        <taxon>Metazoa</taxon>
        <taxon>Ecdysozoa</taxon>
        <taxon>Nematoda</taxon>
        <taxon>Chromadorea</taxon>
        <taxon>Rhabditida</taxon>
        <taxon>Tylenchina</taxon>
        <taxon>Panagrolaimomorpha</taxon>
        <taxon>Strongyloidoidea</taxon>
        <taxon>Steinernematidae</taxon>
        <taxon>Steinernema</taxon>
    </lineage>
</organism>
<evidence type="ECO:0000313" key="2">
    <source>
        <dbReference type="Proteomes" id="UP000298663"/>
    </source>
</evidence>
<reference evidence="1 2" key="2">
    <citation type="journal article" date="2019" name="G3 (Bethesda)">
        <title>Hybrid Assembly of the Genome of the Entomopathogenic Nematode Steinernema carpocapsae Identifies the X-Chromosome.</title>
        <authorList>
            <person name="Serra L."/>
            <person name="Macchietto M."/>
            <person name="Macias-Munoz A."/>
            <person name="McGill C.J."/>
            <person name="Rodriguez I.M."/>
            <person name="Rodriguez B."/>
            <person name="Murad R."/>
            <person name="Mortazavi A."/>
        </authorList>
    </citation>
    <scope>NUCLEOTIDE SEQUENCE [LARGE SCALE GENOMIC DNA]</scope>
    <source>
        <strain evidence="1 2">ALL</strain>
    </source>
</reference>